<dbReference type="PANTHER" id="PTHR44591:SF21">
    <property type="entry name" value="TWO-COMPONENT RESPONSE REGULATOR"/>
    <property type="match status" value="1"/>
</dbReference>
<evidence type="ECO:0000256" key="2">
    <source>
        <dbReference type="PROSITE-ProRule" id="PRU00169"/>
    </source>
</evidence>
<dbReference type="RefSeq" id="WP_377030380.1">
    <property type="nucleotide sequence ID" value="NZ_JBHOMY010000055.1"/>
</dbReference>
<name>A0ABV6YB36_9HYPH</name>
<keyword evidence="5" id="KW-1185">Reference proteome</keyword>
<comment type="caution">
    <text evidence="4">The sequence shown here is derived from an EMBL/GenBank/DDBJ whole genome shotgun (WGS) entry which is preliminary data.</text>
</comment>
<dbReference type="InterPro" id="IPR050595">
    <property type="entry name" value="Bact_response_regulator"/>
</dbReference>
<evidence type="ECO:0000313" key="4">
    <source>
        <dbReference type="EMBL" id="MFC1458459.1"/>
    </source>
</evidence>
<evidence type="ECO:0000313" key="5">
    <source>
        <dbReference type="Proteomes" id="UP001593940"/>
    </source>
</evidence>
<feature type="modified residue" description="4-aspartylphosphate" evidence="2">
    <location>
        <position position="49"/>
    </location>
</feature>
<sequence>MLLVVEDEPHVASLTCAMLEELGYRCEHVESADAALRLDLHRFVGVVSDVIMPGELDGIGLAKELRRLRPELPILLTTGFAGAPEGVVSAGFPVLKKPYTLEELSVMLRKHFDH</sequence>
<dbReference type="PROSITE" id="PS50110">
    <property type="entry name" value="RESPONSE_REGULATORY"/>
    <property type="match status" value="1"/>
</dbReference>
<dbReference type="Proteomes" id="UP001593940">
    <property type="component" value="Unassembled WGS sequence"/>
</dbReference>
<dbReference type="Gene3D" id="3.40.50.2300">
    <property type="match status" value="1"/>
</dbReference>
<organism evidence="4 5">
    <name type="scientific">Microvirga arabica</name>
    <dbReference type="NCBI Taxonomy" id="1128671"/>
    <lineage>
        <taxon>Bacteria</taxon>
        <taxon>Pseudomonadati</taxon>
        <taxon>Pseudomonadota</taxon>
        <taxon>Alphaproteobacteria</taxon>
        <taxon>Hyphomicrobiales</taxon>
        <taxon>Methylobacteriaceae</taxon>
        <taxon>Microvirga</taxon>
    </lineage>
</organism>
<dbReference type="SUPFAM" id="SSF52172">
    <property type="entry name" value="CheY-like"/>
    <property type="match status" value="1"/>
</dbReference>
<dbReference type="InterPro" id="IPR011006">
    <property type="entry name" value="CheY-like_superfamily"/>
</dbReference>
<accession>A0ABV6YB36</accession>
<dbReference type="EMBL" id="JBHOMY010000055">
    <property type="protein sequence ID" value="MFC1458459.1"/>
    <property type="molecule type" value="Genomic_DNA"/>
</dbReference>
<dbReference type="InterPro" id="IPR001789">
    <property type="entry name" value="Sig_transdc_resp-reg_receiver"/>
</dbReference>
<reference evidence="4 5" key="1">
    <citation type="submission" date="2024-09" db="EMBL/GenBank/DDBJ databases">
        <title>Nodulacao em especies de Leguminosae Basais da Amazonia e Caracterizacao dos Rizobios e Bacterias Associadas aos Nodulos.</title>
        <authorList>
            <person name="Jambeiro I.C.A."/>
            <person name="Lopes I.S."/>
            <person name="Aguiar E.R.G.R."/>
            <person name="Santos A.F.J."/>
            <person name="Dos Santos J.M.F."/>
            <person name="Gross E."/>
        </authorList>
    </citation>
    <scope>NUCLEOTIDE SEQUENCE [LARGE SCALE GENOMIC DNA]</scope>
    <source>
        <strain evidence="4 5">BRUESC1165</strain>
    </source>
</reference>
<proteinExistence type="predicted"/>
<keyword evidence="1 2" id="KW-0597">Phosphoprotein</keyword>
<dbReference type="Pfam" id="PF00072">
    <property type="entry name" value="Response_reg"/>
    <property type="match status" value="1"/>
</dbReference>
<evidence type="ECO:0000256" key="1">
    <source>
        <dbReference type="ARBA" id="ARBA00022553"/>
    </source>
</evidence>
<feature type="domain" description="Response regulatory" evidence="3">
    <location>
        <begin position="1"/>
        <end position="112"/>
    </location>
</feature>
<dbReference type="PANTHER" id="PTHR44591">
    <property type="entry name" value="STRESS RESPONSE REGULATOR PROTEIN 1"/>
    <property type="match status" value="1"/>
</dbReference>
<protein>
    <submittedName>
        <fullName evidence="4">Response regulator</fullName>
    </submittedName>
</protein>
<dbReference type="SMART" id="SM00448">
    <property type="entry name" value="REC"/>
    <property type="match status" value="1"/>
</dbReference>
<evidence type="ECO:0000259" key="3">
    <source>
        <dbReference type="PROSITE" id="PS50110"/>
    </source>
</evidence>
<gene>
    <name evidence="4" type="ORF">ACETIH_17490</name>
</gene>